<reference evidence="2 3" key="1">
    <citation type="submission" date="2019-07" db="EMBL/GenBank/DDBJ databases">
        <title>Chromosome genome assembly for large yellow croaker.</title>
        <authorList>
            <person name="Xiao S."/>
        </authorList>
    </citation>
    <scope>NUCLEOTIDE SEQUENCE [LARGE SCALE GENOMIC DNA]</scope>
    <source>
        <strain evidence="2">JMULYC20181020</strain>
        <tissue evidence="2">Muscle</tissue>
    </source>
</reference>
<evidence type="ECO:0000313" key="2">
    <source>
        <dbReference type="EMBL" id="KAE8294592.1"/>
    </source>
</evidence>
<feature type="compositionally biased region" description="Low complexity" evidence="1">
    <location>
        <begin position="89"/>
        <end position="113"/>
    </location>
</feature>
<dbReference type="Proteomes" id="UP000424527">
    <property type="component" value="Unassembled WGS sequence"/>
</dbReference>
<dbReference type="AlphaFoldDB" id="A0A6G0ITL6"/>
<protein>
    <submittedName>
        <fullName evidence="2">Zinc finger CCCH domain-containing protein 3 Smad-interacting CPSF-like factor</fullName>
    </submittedName>
</protein>
<feature type="compositionally biased region" description="Polar residues" evidence="1">
    <location>
        <begin position="75"/>
        <end position="86"/>
    </location>
</feature>
<name>A0A6G0ITL6_LARCR</name>
<proteinExistence type="predicted"/>
<feature type="compositionally biased region" description="Basic and acidic residues" evidence="1">
    <location>
        <begin position="150"/>
        <end position="159"/>
    </location>
</feature>
<feature type="region of interest" description="Disordered" evidence="1">
    <location>
        <begin position="23"/>
        <end position="169"/>
    </location>
</feature>
<accession>A0A6G0ITL6</accession>
<dbReference type="EMBL" id="REGW02000007">
    <property type="protein sequence ID" value="KAE8294592.1"/>
    <property type="molecule type" value="Genomic_DNA"/>
</dbReference>
<organism evidence="2 3">
    <name type="scientific">Larimichthys crocea</name>
    <name type="common">Large yellow croaker</name>
    <name type="synonym">Pseudosciaena crocea</name>
    <dbReference type="NCBI Taxonomy" id="215358"/>
    <lineage>
        <taxon>Eukaryota</taxon>
        <taxon>Metazoa</taxon>
        <taxon>Chordata</taxon>
        <taxon>Craniata</taxon>
        <taxon>Vertebrata</taxon>
        <taxon>Euteleostomi</taxon>
        <taxon>Actinopterygii</taxon>
        <taxon>Neopterygii</taxon>
        <taxon>Teleostei</taxon>
        <taxon>Neoteleostei</taxon>
        <taxon>Acanthomorphata</taxon>
        <taxon>Eupercaria</taxon>
        <taxon>Sciaenidae</taxon>
        <taxon>Larimichthys</taxon>
    </lineage>
</organism>
<gene>
    <name evidence="2" type="ORF">D5F01_LYC07546</name>
</gene>
<evidence type="ECO:0000313" key="3">
    <source>
        <dbReference type="Proteomes" id="UP000424527"/>
    </source>
</evidence>
<keyword evidence="3" id="KW-1185">Reference proteome</keyword>
<comment type="caution">
    <text evidence="2">The sequence shown here is derived from an EMBL/GenBank/DDBJ whole genome shotgun (WGS) entry which is preliminary data.</text>
</comment>
<sequence>MEEREALKREIELLQNLINEHKSVHGDTPFSGVEQHQPEAPTSARVHSTSFIHPHSSRGRIYAPQSHASWRKTYSLKNKNPQSSHGRPSASTTSFVHQSSSHSISNSASLPSHSRGEESERTANLSSGISPQKREGHVSSITLGIGGAATEKKHTDSALRKTGTSCVSA</sequence>
<evidence type="ECO:0000256" key="1">
    <source>
        <dbReference type="SAM" id="MobiDB-lite"/>
    </source>
</evidence>